<sequence length="281" mass="31729">MTSAVQGHVITATEPAIDLCGQGNKPVLFVVTSPGEKEKDNQYFGERDREVSENKSTRDDGDDKFETKKEESVMPNDKPNGDDAKCEEDKIDELFRRQDQLWKKIKEMQQQETKEELSLSSRSISLRTTPSFTSRCKPTSIHSQPQAKELISRKLSGRCRINGKTDGILAKILAPPPKPSLSRDKFMQLVASLQEAGSSLEREAIVENLVPNYVITCDQLGRILALLSFPTERTFAARTLAPYVRDRYHRTHDILPPLLWLTRSEKREILDILISATSLAC</sequence>
<dbReference type="Pfam" id="PF14771">
    <property type="entry name" value="DUF4476"/>
    <property type="match status" value="1"/>
</dbReference>
<feature type="compositionally biased region" description="Basic and acidic residues" evidence="1">
    <location>
        <begin position="35"/>
        <end position="72"/>
    </location>
</feature>
<evidence type="ECO:0000259" key="2">
    <source>
        <dbReference type="Pfam" id="PF14771"/>
    </source>
</evidence>
<dbReference type="InterPro" id="IPR028011">
    <property type="entry name" value="DUF4476"/>
</dbReference>
<feature type="region of interest" description="Disordered" evidence="1">
    <location>
        <begin position="32"/>
        <end position="85"/>
    </location>
</feature>
<protein>
    <submittedName>
        <fullName evidence="3">10555_t:CDS:1</fullName>
    </submittedName>
</protein>
<evidence type="ECO:0000256" key="1">
    <source>
        <dbReference type="SAM" id="MobiDB-lite"/>
    </source>
</evidence>
<name>A0A9N9C2M8_9GLOM</name>
<dbReference type="EMBL" id="CAJVPJ010001326">
    <property type="protein sequence ID" value="CAG8586663.1"/>
    <property type="molecule type" value="Genomic_DNA"/>
</dbReference>
<proteinExistence type="predicted"/>
<reference evidence="3" key="1">
    <citation type="submission" date="2021-06" db="EMBL/GenBank/DDBJ databases">
        <authorList>
            <person name="Kallberg Y."/>
            <person name="Tangrot J."/>
            <person name="Rosling A."/>
        </authorList>
    </citation>
    <scope>NUCLEOTIDE SEQUENCE</scope>
    <source>
        <strain evidence="3">IA702</strain>
    </source>
</reference>
<evidence type="ECO:0000313" key="4">
    <source>
        <dbReference type="Proteomes" id="UP000789572"/>
    </source>
</evidence>
<keyword evidence="4" id="KW-1185">Reference proteome</keyword>
<evidence type="ECO:0000313" key="3">
    <source>
        <dbReference type="EMBL" id="CAG8586663.1"/>
    </source>
</evidence>
<organism evidence="3 4">
    <name type="scientific">Paraglomus occultum</name>
    <dbReference type="NCBI Taxonomy" id="144539"/>
    <lineage>
        <taxon>Eukaryota</taxon>
        <taxon>Fungi</taxon>
        <taxon>Fungi incertae sedis</taxon>
        <taxon>Mucoromycota</taxon>
        <taxon>Glomeromycotina</taxon>
        <taxon>Glomeromycetes</taxon>
        <taxon>Paraglomerales</taxon>
        <taxon>Paraglomeraceae</taxon>
        <taxon>Paraglomus</taxon>
    </lineage>
</organism>
<feature type="domain" description="DUF4476" evidence="2">
    <location>
        <begin position="182"/>
        <end position="248"/>
    </location>
</feature>
<dbReference type="OrthoDB" id="2152563at2759"/>
<accession>A0A9N9C2M8</accession>
<dbReference type="AlphaFoldDB" id="A0A9N9C2M8"/>
<gene>
    <name evidence="3" type="ORF">POCULU_LOCUS6759</name>
</gene>
<dbReference type="Proteomes" id="UP000789572">
    <property type="component" value="Unassembled WGS sequence"/>
</dbReference>
<comment type="caution">
    <text evidence="3">The sequence shown here is derived from an EMBL/GenBank/DDBJ whole genome shotgun (WGS) entry which is preliminary data.</text>
</comment>